<feature type="transmembrane region" description="Helical" evidence="1">
    <location>
        <begin position="94"/>
        <end position="114"/>
    </location>
</feature>
<evidence type="ECO:0000313" key="2">
    <source>
        <dbReference type="EMBL" id="MCO0832354.1"/>
    </source>
</evidence>
<feature type="transmembrane region" description="Helical" evidence="1">
    <location>
        <begin position="253"/>
        <end position="272"/>
    </location>
</feature>
<organism evidence="2 3">
    <name type="scientific">Fructobacillus apis</name>
    <dbReference type="NCBI Taxonomy" id="2935017"/>
    <lineage>
        <taxon>Bacteria</taxon>
        <taxon>Bacillati</taxon>
        <taxon>Bacillota</taxon>
        <taxon>Bacilli</taxon>
        <taxon>Lactobacillales</taxon>
        <taxon>Lactobacillaceae</taxon>
        <taxon>Fructobacillus</taxon>
    </lineage>
</organism>
<name>A0ABT0ZQT4_9LACO</name>
<feature type="transmembrane region" description="Helical" evidence="1">
    <location>
        <begin position="160"/>
        <end position="180"/>
    </location>
</feature>
<reference evidence="2 3" key="1">
    <citation type="submission" date="2022-06" db="EMBL/GenBank/DDBJ databases">
        <title>Fructobacillus taiwanensis sp. nov., isolated from the honeybee.</title>
        <authorList>
            <person name="Chen Y.-S."/>
            <person name="Wang L.-T."/>
            <person name="Lee Y.-S."/>
            <person name="Chang Y.-C."/>
            <person name="Wu H.-C."/>
            <person name="Liao C.-Y."/>
            <person name="Chen W.-H."/>
            <person name="Deng J.-N."/>
            <person name="Wang Y.-H."/>
        </authorList>
    </citation>
    <scope>NUCLEOTIDE SEQUENCE [LARGE SCALE GENOMIC DNA]</scope>
    <source>
        <strain evidence="2 3">W13</strain>
    </source>
</reference>
<keyword evidence="1" id="KW-0812">Transmembrane</keyword>
<proteinExistence type="predicted"/>
<accession>A0ABT0ZQT4</accession>
<protein>
    <recommendedName>
        <fullName evidence="4">Integral membrane protein</fullName>
    </recommendedName>
</protein>
<dbReference type="SUPFAM" id="SSF158560">
    <property type="entry name" value="BH3980-like"/>
    <property type="match status" value="1"/>
</dbReference>
<feature type="transmembrane region" description="Helical" evidence="1">
    <location>
        <begin position="220"/>
        <end position="241"/>
    </location>
</feature>
<keyword evidence="1" id="KW-0472">Membrane</keyword>
<evidence type="ECO:0008006" key="4">
    <source>
        <dbReference type="Google" id="ProtNLM"/>
    </source>
</evidence>
<evidence type="ECO:0000256" key="1">
    <source>
        <dbReference type="SAM" id="Phobius"/>
    </source>
</evidence>
<feature type="transmembrane region" description="Helical" evidence="1">
    <location>
        <begin position="192"/>
        <end position="208"/>
    </location>
</feature>
<comment type="caution">
    <text evidence="2">The sequence shown here is derived from an EMBL/GenBank/DDBJ whole genome shotgun (WGS) entry which is preliminary data.</text>
</comment>
<sequence length="281" mass="31367">MTTEELIEQNNELRGALNEENDAFYTDFLLYVRSQSIFKEEHTTEEQLFSILQDILEAQKNGQSAADYFGTDPKFVADKMLAATPSRLAEGAKLFLYGIGAYFAFNLVPDLIVPGKPLDLGAFILSGLYLSLVAILVLNLIGRTIYFFKKSTIPSWAKKVMTFTGAIALLAPVTFINMWVHTPAKLNLDSTVGIFVIILVLIGVTIFVRKQEKKEESHIWRPILFFVVISAVIGILTRLPILEGLLLSKAGRLTLAGIVLVVLIIFNVYTVFTVKKMDKKD</sequence>
<dbReference type="Proteomes" id="UP001523234">
    <property type="component" value="Unassembled WGS sequence"/>
</dbReference>
<keyword evidence="1" id="KW-1133">Transmembrane helix</keyword>
<evidence type="ECO:0000313" key="3">
    <source>
        <dbReference type="Proteomes" id="UP001523234"/>
    </source>
</evidence>
<keyword evidence="3" id="KW-1185">Reference proteome</keyword>
<feature type="transmembrane region" description="Helical" evidence="1">
    <location>
        <begin position="120"/>
        <end position="148"/>
    </location>
</feature>
<dbReference type="EMBL" id="JAMWYK010000004">
    <property type="protein sequence ID" value="MCO0832354.1"/>
    <property type="molecule type" value="Genomic_DNA"/>
</dbReference>
<gene>
    <name evidence="2" type="ORF">NFX39_04515</name>
</gene>
<dbReference type="RefSeq" id="WP_252443435.1">
    <property type="nucleotide sequence ID" value="NZ_JAMWYK010000004.1"/>
</dbReference>